<dbReference type="EMBL" id="JBHSPC010000042">
    <property type="protein sequence ID" value="MFC5671679.1"/>
    <property type="molecule type" value="Genomic_DNA"/>
</dbReference>
<dbReference type="RefSeq" id="WP_381212191.1">
    <property type="nucleotide sequence ID" value="NZ_JBHSPC010000042.1"/>
</dbReference>
<accession>A0ABW0XPW5</accession>
<dbReference type="InterPro" id="IPR027383">
    <property type="entry name" value="Znf_put"/>
</dbReference>
<evidence type="ECO:0000256" key="3">
    <source>
        <dbReference type="SAM" id="MobiDB-lite"/>
    </source>
</evidence>
<name>A0ABW0XPW5_9ACTN</name>
<sequence length="115" mass="12460">MLTASQDCRTIGDLLEGHALNVLDPGEASAVRAHLATCPDCRDEHHCLAAVAAHLSSLRKALACDPGRQPPSYLPGPAGRRHGSWHRRRRHSAARGALATPLTLSQWVSRLAYVR</sequence>
<feature type="domain" description="Putative zinc-finger" evidence="4">
    <location>
        <begin position="8"/>
        <end position="42"/>
    </location>
</feature>
<evidence type="ECO:0000259" key="4">
    <source>
        <dbReference type="Pfam" id="PF13490"/>
    </source>
</evidence>
<feature type="region of interest" description="Disordered" evidence="3">
    <location>
        <begin position="66"/>
        <end position="87"/>
    </location>
</feature>
<organism evidence="5 6">
    <name type="scientific">Streptomyces incanus</name>
    <dbReference type="NCBI Taxonomy" id="887453"/>
    <lineage>
        <taxon>Bacteria</taxon>
        <taxon>Bacillati</taxon>
        <taxon>Actinomycetota</taxon>
        <taxon>Actinomycetes</taxon>
        <taxon>Kitasatosporales</taxon>
        <taxon>Streptomycetaceae</taxon>
        <taxon>Streptomyces</taxon>
    </lineage>
</organism>
<evidence type="ECO:0000256" key="1">
    <source>
        <dbReference type="ARBA" id="ARBA00023015"/>
    </source>
</evidence>
<dbReference type="InterPro" id="IPR041916">
    <property type="entry name" value="Anti_sigma_zinc_sf"/>
</dbReference>
<evidence type="ECO:0000313" key="6">
    <source>
        <dbReference type="Proteomes" id="UP001596183"/>
    </source>
</evidence>
<keyword evidence="6" id="KW-1185">Reference proteome</keyword>
<comment type="caution">
    <text evidence="5">The sequence shown here is derived from an EMBL/GenBank/DDBJ whole genome shotgun (WGS) entry which is preliminary data.</text>
</comment>
<reference evidence="6" key="1">
    <citation type="journal article" date="2019" name="Int. J. Syst. Evol. Microbiol.">
        <title>The Global Catalogue of Microorganisms (GCM) 10K type strain sequencing project: providing services to taxonomists for standard genome sequencing and annotation.</title>
        <authorList>
            <consortium name="The Broad Institute Genomics Platform"/>
            <consortium name="The Broad Institute Genome Sequencing Center for Infectious Disease"/>
            <person name="Wu L."/>
            <person name="Ma J."/>
        </authorList>
    </citation>
    <scope>NUCLEOTIDE SEQUENCE [LARGE SCALE GENOMIC DNA]</scope>
    <source>
        <strain evidence="6">JCM 13852</strain>
    </source>
</reference>
<evidence type="ECO:0000313" key="5">
    <source>
        <dbReference type="EMBL" id="MFC5671679.1"/>
    </source>
</evidence>
<keyword evidence="1" id="KW-0805">Transcription regulation</keyword>
<protein>
    <submittedName>
        <fullName evidence="5">Anti-sigma factor family protein</fullName>
    </submittedName>
</protein>
<dbReference type="Proteomes" id="UP001596183">
    <property type="component" value="Unassembled WGS sequence"/>
</dbReference>
<dbReference type="Pfam" id="PF13490">
    <property type="entry name" value="zf-HC2"/>
    <property type="match status" value="1"/>
</dbReference>
<keyword evidence="2" id="KW-0804">Transcription</keyword>
<proteinExistence type="predicted"/>
<evidence type="ECO:0000256" key="2">
    <source>
        <dbReference type="ARBA" id="ARBA00023163"/>
    </source>
</evidence>
<dbReference type="Gene3D" id="1.10.10.1320">
    <property type="entry name" value="Anti-sigma factor, zinc-finger domain"/>
    <property type="match status" value="1"/>
</dbReference>
<gene>
    <name evidence="5" type="ORF">ACFP2V_16600</name>
</gene>